<protein>
    <submittedName>
        <fullName evidence="3">Uncharacterized protein</fullName>
    </submittedName>
</protein>
<comment type="caution">
    <text evidence="3">The sequence shown here is derived from an EMBL/GenBank/DDBJ whole genome shotgun (WGS) entry which is preliminary data.</text>
</comment>
<reference evidence="3" key="1">
    <citation type="journal article" date="2023" name="Mol. Phylogenet. Evol.">
        <title>Genome-scale phylogeny and comparative genomics of the fungal order Sordariales.</title>
        <authorList>
            <person name="Hensen N."/>
            <person name="Bonometti L."/>
            <person name="Westerberg I."/>
            <person name="Brannstrom I.O."/>
            <person name="Guillou S."/>
            <person name="Cros-Aarteil S."/>
            <person name="Calhoun S."/>
            <person name="Haridas S."/>
            <person name="Kuo A."/>
            <person name="Mondo S."/>
            <person name="Pangilinan J."/>
            <person name="Riley R."/>
            <person name="LaButti K."/>
            <person name="Andreopoulos B."/>
            <person name="Lipzen A."/>
            <person name="Chen C."/>
            <person name="Yan M."/>
            <person name="Daum C."/>
            <person name="Ng V."/>
            <person name="Clum A."/>
            <person name="Steindorff A."/>
            <person name="Ohm R.A."/>
            <person name="Martin F."/>
            <person name="Silar P."/>
            <person name="Natvig D.O."/>
            <person name="Lalanne C."/>
            <person name="Gautier V."/>
            <person name="Ament-Velasquez S.L."/>
            <person name="Kruys A."/>
            <person name="Hutchinson M.I."/>
            <person name="Powell A.J."/>
            <person name="Barry K."/>
            <person name="Miller A.N."/>
            <person name="Grigoriev I.V."/>
            <person name="Debuchy R."/>
            <person name="Gladieux P."/>
            <person name="Hiltunen Thoren M."/>
            <person name="Johannesson H."/>
        </authorList>
    </citation>
    <scope>NUCLEOTIDE SEQUENCE</scope>
    <source>
        <strain evidence="3">FGSC 1904</strain>
    </source>
</reference>
<keyword evidence="2" id="KW-0812">Transmembrane</keyword>
<feature type="compositionally biased region" description="Low complexity" evidence="1">
    <location>
        <begin position="424"/>
        <end position="440"/>
    </location>
</feature>
<feature type="transmembrane region" description="Helical" evidence="2">
    <location>
        <begin position="287"/>
        <end position="306"/>
    </location>
</feature>
<dbReference type="EMBL" id="JAUTDP010000003">
    <property type="protein sequence ID" value="KAK3400656.1"/>
    <property type="molecule type" value="Genomic_DNA"/>
</dbReference>
<feature type="compositionally biased region" description="Low complexity" evidence="1">
    <location>
        <begin position="468"/>
        <end position="481"/>
    </location>
</feature>
<feature type="transmembrane region" description="Helical" evidence="2">
    <location>
        <begin position="249"/>
        <end position="267"/>
    </location>
</feature>
<feature type="compositionally biased region" description="Low complexity" evidence="1">
    <location>
        <begin position="389"/>
        <end position="403"/>
    </location>
</feature>
<accession>A0AAE0UDY0</accession>
<feature type="compositionally biased region" description="Basic and acidic residues" evidence="1">
    <location>
        <begin position="370"/>
        <end position="388"/>
    </location>
</feature>
<keyword evidence="2" id="KW-0472">Membrane</keyword>
<evidence type="ECO:0000313" key="4">
    <source>
        <dbReference type="Proteomes" id="UP001281003"/>
    </source>
</evidence>
<dbReference type="AlphaFoldDB" id="A0AAE0UDY0"/>
<feature type="compositionally biased region" description="Polar residues" evidence="1">
    <location>
        <begin position="446"/>
        <end position="467"/>
    </location>
</feature>
<evidence type="ECO:0000313" key="3">
    <source>
        <dbReference type="EMBL" id="KAK3400656.1"/>
    </source>
</evidence>
<sequence length="575" mass="62194">MTSLFDKIGRPRPNTGSSKALSEPTPDEVVNELLKGTQSSPPYLPPYEPIGGIPNPGHDFAVCIIFLVLFAAIALGHFIIFQRNRRRGHKFIFSMLLFGFCMARITAISTRLAWAAKPDNPRLAIAANVLALLGGVIIITVNLFFTQRLFRAMKPQLGWHPHSNKIFWGIFASIFVFLAIVIITTVTYFFTSSAETREIERNLMLAGSGWLTTLSALPLVVLPYLFFTTNAAREPPAEQFADGSVFQKLLVLFLASLLTTLGAGFRLGAHIDARPLGHPAWYHHRGAFYFFNYTIDIIIVLSYAILRVDRMFWVPNGAKGPGDYTRDPENQENQGNQGNQGNQENQGNQGNPGAPGGGVGQQDAPIGSGSEDHEMDRLDRTGRKEAQDRVAAASRSTSTSTRVNEQSTVSSRALLEGSPSMAPESSTSQSGEQASSAASTRGIYARSSTSAGQRSTSVSRGQASSPASGIQSPGPSLSSSSRAMGKRVADPSAITGTATNSDNATHPADEEGRLRFAQGLQEREQRAVGDVIDNSAVQARPCKLHFDLLHVYLSLLSFSGLIVSQQICSCLLNLH</sequence>
<keyword evidence="4" id="KW-1185">Reference proteome</keyword>
<feature type="transmembrane region" description="Helical" evidence="2">
    <location>
        <begin position="92"/>
        <end position="113"/>
    </location>
</feature>
<keyword evidence="2" id="KW-1133">Transmembrane helix</keyword>
<feature type="transmembrane region" description="Helical" evidence="2">
    <location>
        <begin position="210"/>
        <end position="228"/>
    </location>
</feature>
<feature type="transmembrane region" description="Helical" evidence="2">
    <location>
        <begin position="125"/>
        <end position="145"/>
    </location>
</feature>
<feature type="region of interest" description="Disordered" evidence="1">
    <location>
        <begin position="1"/>
        <end position="26"/>
    </location>
</feature>
<organism evidence="3 4">
    <name type="scientific">Sordaria brevicollis</name>
    <dbReference type="NCBI Taxonomy" id="83679"/>
    <lineage>
        <taxon>Eukaryota</taxon>
        <taxon>Fungi</taxon>
        <taxon>Dikarya</taxon>
        <taxon>Ascomycota</taxon>
        <taxon>Pezizomycotina</taxon>
        <taxon>Sordariomycetes</taxon>
        <taxon>Sordariomycetidae</taxon>
        <taxon>Sordariales</taxon>
        <taxon>Sordariaceae</taxon>
        <taxon>Sordaria</taxon>
    </lineage>
</organism>
<proteinExistence type="predicted"/>
<feature type="compositionally biased region" description="Low complexity" evidence="1">
    <location>
        <begin position="331"/>
        <end position="352"/>
    </location>
</feature>
<evidence type="ECO:0000256" key="1">
    <source>
        <dbReference type="SAM" id="MobiDB-lite"/>
    </source>
</evidence>
<feature type="transmembrane region" description="Helical" evidence="2">
    <location>
        <begin position="59"/>
        <end position="80"/>
    </location>
</feature>
<dbReference type="Proteomes" id="UP001281003">
    <property type="component" value="Unassembled WGS sequence"/>
</dbReference>
<dbReference type="PANTHER" id="PTHR35184:SF1">
    <property type="entry name" value="INTEGRAL MEMBRANE PROTEIN"/>
    <property type="match status" value="1"/>
</dbReference>
<evidence type="ECO:0000256" key="2">
    <source>
        <dbReference type="SAM" id="Phobius"/>
    </source>
</evidence>
<feature type="region of interest" description="Disordered" evidence="1">
    <location>
        <begin position="319"/>
        <end position="488"/>
    </location>
</feature>
<name>A0AAE0UDY0_SORBR</name>
<feature type="transmembrane region" description="Helical" evidence="2">
    <location>
        <begin position="166"/>
        <end position="190"/>
    </location>
</feature>
<gene>
    <name evidence="3" type="ORF">B0T20DRAFT_150777</name>
</gene>
<dbReference type="PANTHER" id="PTHR35184">
    <property type="entry name" value="YALI0C10208P"/>
    <property type="match status" value="1"/>
</dbReference>
<reference evidence="3" key="2">
    <citation type="submission" date="2023-07" db="EMBL/GenBank/DDBJ databases">
        <authorList>
            <consortium name="Lawrence Berkeley National Laboratory"/>
            <person name="Haridas S."/>
            <person name="Hensen N."/>
            <person name="Bonometti L."/>
            <person name="Westerberg I."/>
            <person name="Brannstrom I.O."/>
            <person name="Guillou S."/>
            <person name="Cros-Aarteil S."/>
            <person name="Calhoun S."/>
            <person name="Kuo A."/>
            <person name="Mondo S."/>
            <person name="Pangilinan J."/>
            <person name="Riley R."/>
            <person name="LaButti K."/>
            <person name="Andreopoulos B."/>
            <person name="Lipzen A."/>
            <person name="Chen C."/>
            <person name="Yanf M."/>
            <person name="Daum C."/>
            <person name="Ng V."/>
            <person name="Clum A."/>
            <person name="Steindorff A."/>
            <person name="Ohm R."/>
            <person name="Martin F."/>
            <person name="Silar P."/>
            <person name="Natvig D."/>
            <person name="Lalanne C."/>
            <person name="Gautier V."/>
            <person name="Ament-velasquez S.L."/>
            <person name="Kruys A."/>
            <person name="Hutchinson M.I."/>
            <person name="Powell A.J."/>
            <person name="Barry K."/>
            <person name="Miller A.N."/>
            <person name="Grigoriev I.V."/>
            <person name="Debuchy R."/>
            <person name="Gladieux P."/>
            <person name="Thoren M.H."/>
            <person name="Johannesson H."/>
        </authorList>
    </citation>
    <scope>NUCLEOTIDE SEQUENCE</scope>
    <source>
        <strain evidence="3">FGSC 1904</strain>
    </source>
</reference>